<comment type="caution">
    <text evidence="1">The sequence shown here is derived from an EMBL/GenBank/DDBJ whole genome shotgun (WGS) entry which is preliminary data.</text>
</comment>
<evidence type="ECO:0000313" key="2">
    <source>
        <dbReference type="Proteomes" id="UP000287124"/>
    </source>
</evidence>
<protein>
    <submittedName>
        <fullName evidence="1">Uncharacterized protein</fullName>
    </submittedName>
</protein>
<proteinExistence type="predicted"/>
<accession>A0A430KXH5</accession>
<dbReference type="Proteomes" id="UP000287124">
    <property type="component" value="Unassembled WGS sequence"/>
</dbReference>
<keyword evidence="2" id="KW-1185">Reference proteome</keyword>
<dbReference type="AlphaFoldDB" id="A0A430KXH5"/>
<feature type="non-terminal residue" evidence="1">
    <location>
        <position position="1"/>
    </location>
</feature>
<organism evidence="1 2">
    <name type="scientific">Fusarium euwallaceae</name>
    <dbReference type="NCBI Taxonomy" id="1147111"/>
    <lineage>
        <taxon>Eukaryota</taxon>
        <taxon>Fungi</taxon>
        <taxon>Dikarya</taxon>
        <taxon>Ascomycota</taxon>
        <taxon>Pezizomycotina</taxon>
        <taxon>Sordariomycetes</taxon>
        <taxon>Hypocreomycetidae</taxon>
        <taxon>Hypocreales</taxon>
        <taxon>Nectriaceae</taxon>
        <taxon>Fusarium</taxon>
        <taxon>Fusarium solani species complex</taxon>
    </lineage>
</organism>
<gene>
    <name evidence="1" type="ORF">BHE90_017457</name>
</gene>
<evidence type="ECO:0000313" key="1">
    <source>
        <dbReference type="EMBL" id="RTE68166.1"/>
    </source>
</evidence>
<dbReference type="EMBL" id="MIKF01001080">
    <property type="protein sequence ID" value="RTE68166.1"/>
    <property type="molecule type" value="Genomic_DNA"/>
</dbReference>
<reference evidence="1 2" key="1">
    <citation type="submission" date="2017-06" db="EMBL/GenBank/DDBJ databases">
        <title>Comparative genomic analysis of Ambrosia Fusariam Clade fungi.</title>
        <authorList>
            <person name="Stajich J.E."/>
            <person name="Carrillo J."/>
            <person name="Kijimoto T."/>
            <person name="Eskalen A."/>
            <person name="O'Donnell K."/>
            <person name="Kasson M."/>
        </authorList>
    </citation>
    <scope>NUCLEOTIDE SEQUENCE [LARGE SCALE GENOMIC DNA]</scope>
    <source>
        <strain evidence="1 2">UCR1854</strain>
    </source>
</reference>
<sequence length="145" mass="16265">ILAGHNAPPIFSFDIAEGLDTQDEVHDPQAVSFVVSYGGEEYLCAIAEMLFFLYRLFKAHQYTELSFNPVEPAVSHITGWKEARQNKEKVATEDREFNQHQITGRRAQLDAPEASIGYHFSEPVVGIFIALAELVDLFGKVLLLI</sequence>
<name>A0A430KXH5_9HYPO</name>